<dbReference type="InterPro" id="IPR011009">
    <property type="entry name" value="Kinase-like_dom_sf"/>
</dbReference>
<dbReference type="PANTHER" id="PTHR48012">
    <property type="entry name" value="STERILE20-LIKE KINASE, ISOFORM B-RELATED"/>
    <property type="match status" value="1"/>
</dbReference>
<evidence type="ECO:0000259" key="12">
    <source>
        <dbReference type="PROSITE" id="PS50011"/>
    </source>
</evidence>
<dbReference type="PROSITE" id="PS50011">
    <property type="entry name" value="PROTEIN_KINASE_DOM"/>
    <property type="match status" value="1"/>
</dbReference>
<dbReference type="CDD" id="cd05122">
    <property type="entry name" value="PKc_STE"/>
    <property type="match status" value="1"/>
</dbReference>
<organism evidence="13 14">
    <name type="scientific">Tritrichomonas musculus</name>
    <dbReference type="NCBI Taxonomy" id="1915356"/>
    <lineage>
        <taxon>Eukaryota</taxon>
        <taxon>Metamonada</taxon>
        <taxon>Parabasalia</taxon>
        <taxon>Tritrichomonadida</taxon>
        <taxon>Tritrichomonadidae</taxon>
        <taxon>Tritrichomonas</taxon>
    </lineage>
</organism>
<proteinExistence type="inferred from homology"/>
<sequence>MAKKIAFNLKTNPDDFEAVQLLGCGGFGQVFEIVHTPTNKHYAGKLISDIDEQSMKDINKEVEIMKVIVSPYAVKFYGIIKFPKSNPHYMIIMDYCDRGSIRDIMDYNDIILNEDQISFVLHDLLCALSALHTKYKIIHRDIKTANILMSSDYSIKITDFGVSRKLENTVHTISSIGTPYWMAPEVVLSEKYSFPVDIWSVGATAIELAEGAPPYFEFPPTRAMNEIVGNGFPGFRNNSQISAELKDFIYKCMAYKSEARPTADQLLTHPFIRKCEKLNRKDVFEDILKMKINFTDLVCDEDIEYIKQIIDFEIKPEYNERTNKSQSKKTMDTFVKKAAPGATINTVYIKDPNAPTLK</sequence>
<evidence type="ECO:0000313" key="14">
    <source>
        <dbReference type="Proteomes" id="UP001470230"/>
    </source>
</evidence>
<comment type="catalytic activity">
    <reaction evidence="9">
        <text>L-seryl-[protein] + ATP = O-phospho-L-seryl-[protein] + ADP + H(+)</text>
        <dbReference type="Rhea" id="RHEA:17989"/>
        <dbReference type="Rhea" id="RHEA-COMP:9863"/>
        <dbReference type="Rhea" id="RHEA-COMP:11604"/>
        <dbReference type="ChEBI" id="CHEBI:15378"/>
        <dbReference type="ChEBI" id="CHEBI:29999"/>
        <dbReference type="ChEBI" id="CHEBI:30616"/>
        <dbReference type="ChEBI" id="CHEBI:83421"/>
        <dbReference type="ChEBI" id="CHEBI:456216"/>
        <dbReference type="EC" id="2.7.11.1"/>
    </reaction>
</comment>
<dbReference type="Gene3D" id="1.10.510.10">
    <property type="entry name" value="Transferase(Phosphotransferase) domain 1"/>
    <property type="match status" value="1"/>
</dbReference>
<evidence type="ECO:0000256" key="11">
    <source>
        <dbReference type="RuleBase" id="RU000304"/>
    </source>
</evidence>
<dbReference type="Proteomes" id="UP001470230">
    <property type="component" value="Unassembled WGS sequence"/>
</dbReference>
<keyword evidence="5 10" id="KW-0547">Nucleotide-binding</keyword>
<dbReference type="Pfam" id="PF00069">
    <property type="entry name" value="Pkinase"/>
    <property type="match status" value="1"/>
</dbReference>
<comment type="caution">
    <text evidence="13">The sequence shown here is derived from an EMBL/GenBank/DDBJ whole genome shotgun (WGS) entry which is preliminary data.</text>
</comment>
<evidence type="ECO:0000256" key="10">
    <source>
        <dbReference type="PROSITE-ProRule" id="PRU10141"/>
    </source>
</evidence>
<gene>
    <name evidence="13" type="ORF">M9Y10_001218</name>
</gene>
<dbReference type="PROSITE" id="PS00108">
    <property type="entry name" value="PROTEIN_KINASE_ST"/>
    <property type="match status" value="1"/>
</dbReference>
<dbReference type="InterPro" id="IPR008271">
    <property type="entry name" value="Ser/Thr_kinase_AS"/>
</dbReference>
<evidence type="ECO:0000313" key="13">
    <source>
        <dbReference type="EMBL" id="KAK8898926.1"/>
    </source>
</evidence>
<name>A0ABR2L7F9_9EUKA</name>
<dbReference type="InterPro" id="IPR050629">
    <property type="entry name" value="STE20/SPS1-PAK"/>
</dbReference>
<dbReference type="PANTHER" id="PTHR48012:SF10">
    <property type="entry name" value="FI20177P1"/>
    <property type="match status" value="1"/>
</dbReference>
<reference evidence="13 14" key="1">
    <citation type="submission" date="2024-04" db="EMBL/GenBank/DDBJ databases">
        <title>Tritrichomonas musculus Genome.</title>
        <authorList>
            <person name="Alves-Ferreira E."/>
            <person name="Grigg M."/>
            <person name="Lorenzi H."/>
            <person name="Galac M."/>
        </authorList>
    </citation>
    <scope>NUCLEOTIDE SEQUENCE [LARGE SCALE GENOMIC DNA]</scope>
    <source>
        <strain evidence="13 14">EAF2021</strain>
    </source>
</reference>
<dbReference type="PROSITE" id="PS00107">
    <property type="entry name" value="PROTEIN_KINASE_ATP"/>
    <property type="match status" value="1"/>
</dbReference>
<evidence type="ECO:0000256" key="2">
    <source>
        <dbReference type="ARBA" id="ARBA00012513"/>
    </source>
</evidence>
<keyword evidence="14" id="KW-1185">Reference proteome</keyword>
<evidence type="ECO:0000256" key="4">
    <source>
        <dbReference type="ARBA" id="ARBA00022679"/>
    </source>
</evidence>
<evidence type="ECO:0000256" key="5">
    <source>
        <dbReference type="ARBA" id="ARBA00022741"/>
    </source>
</evidence>
<comment type="similarity">
    <text evidence="1">Belongs to the protein kinase superfamily. STE Ser/Thr protein kinase family. STE20 subfamily.</text>
</comment>
<evidence type="ECO:0000256" key="3">
    <source>
        <dbReference type="ARBA" id="ARBA00022527"/>
    </source>
</evidence>
<dbReference type="EMBL" id="JAPFFF010000001">
    <property type="protein sequence ID" value="KAK8898926.1"/>
    <property type="molecule type" value="Genomic_DNA"/>
</dbReference>
<feature type="binding site" evidence="10">
    <location>
        <position position="45"/>
    </location>
    <ligand>
        <name>ATP</name>
        <dbReference type="ChEBI" id="CHEBI:30616"/>
    </ligand>
</feature>
<dbReference type="SMART" id="SM00220">
    <property type="entry name" value="S_TKc"/>
    <property type="match status" value="1"/>
</dbReference>
<dbReference type="InterPro" id="IPR000719">
    <property type="entry name" value="Prot_kinase_dom"/>
</dbReference>
<keyword evidence="3 11" id="KW-0723">Serine/threonine-protein kinase</keyword>
<dbReference type="InterPro" id="IPR017441">
    <property type="entry name" value="Protein_kinase_ATP_BS"/>
</dbReference>
<dbReference type="EC" id="2.7.11.1" evidence="2"/>
<evidence type="ECO:0000256" key="9">
    <source>
        <dbReference type="ARBA" id="ARBA00048679"/>
    </source>
</evidence>
<accession>A0ABR2L7F9</accession>
<keyword evidence="4" id="KW-0808">Transferase</keyword>
<evidence type="ECO:0000256" key="6">
    <source>
        <dbReference type="ARBA" id="ARBA00022777"/>
    </source>
</evidence>
<comment type="catalytic activity">
    <reaction evidence="8">
        <text>L-threonyl-[protein] + ATP = O-phospho-L-threonyl-[protein] + ADP + H(+)</text>
        <dbReference type="Rhea" id="RHEA:46608"/>
        <dbReference type="Rhea" id="RHEA-COMP:11060"/>
        <dbReference type="Rhea" id="RHEA-COMP:11605"/>
        <dbReference type="ChEBI" id="CHEBI:15378"/>
        <dbReference type="ChEBI" id="CHEBI:30013"/>
        <dbReference type="ChEBI" id="CHEBI:30616"/>
        <dbReference type="ChEBI" id="CHEBI:61977"/>
        <dbReference type="ChEBI" id="CHEBI:456216"/>
        <dbReference type="EC" id="2.7.11.1"/>
    </reaction>
</comment>
<evidence type="ECO:0000256" key="8">
    <source>
        <dbReference type="ARBA" id="ARBA00047899"/>
    </source>
</evidence>
<dbReference type="SUPFAM" id="SSF56112">
    <property type="entry name" value="Protein kinase-like (PK-like)"/>
    <property type="match status" value="1"/>
</dbReference>
<keyword evidence="7 10" id="KW-0067">ATP-binding</keyword>
<protein>
    <recommendedName>
        <fullName evidence="2">non-specific serine/threonine protein kinase</fullName>
        <ecNumber evidence="2">2.7.11.1</ecNumber>
    </recommendedName>
</protein>
<evidence type="ECO:0000256" key="7">
    <source>
        <dbReference type="ARBA" id="ARBA00022840"/>
    </source>
</evidence>
<keyword evidence="6" id="KW-0418">Kinase</keyword>
<feature type="domain" description="Protein kinase" evidence="12">
    <location>
        <begin position="16"/>
        <end position="272"/>
    </location>
</feature>
<evidence type="ECO:0000256" key="1">
    <source>
        <dbReference type="ARBA" id="ARBA00008874"/>
    </source>
</evidence>